<evidence type="ECO:0000313" key="5">
    <source>
        <dbReference type="Proteomes" id="UP000177950"/>
    </source>
</evidence>
<evidence type="ECO:0000256" key="1">
    <source>
        <dbReference type="ARBA" id="ARBA00023015"/>
    </source>
</evidence>
<keyword evidence="1 3" id="KW-0805">Transcription regulation</keyword>
<evidence type="ECO:0000256" key="3">
    <source>
        <dbReference type="RuleBase" id="RU004409"/>
    </source>
</evidence>
<proteinExistence type="inferred from homology"/>
<dbReference type="GO" id="GO:0006355">
    <property type="term" value="P:regulation of DNA-templated transcription"/>
    <property type="evidence" value="ECO:0007669"/>
    <property type="project" value="InterPro"/>
</dbReference>
<sequence>MSTQSSAAQERRRGSQDLVGKLVMERTEMLATFCRLAGIEPYNVNDKSVQTLLQEFCQILVDYVAAGHFAVYERILEGKERRKEVADIAAEVYERIARSTDMVLDFNDKYDCEDHCTVLDALSKDLSELGEELALRIELEDRLLTAMARR</sequence>
<dbReference type="PIRSF" id="PIRSF016548">
    <property type="entry name" value="Rsd_AlgQ"/>
    <property type="match status" value="1"/>
</dbReference>
<evidence type="ECO:0000313" key="4">
    <source>
        <dbReference type="EMBL" id="OGI56985.1"/>
    </source>
</evidence>
<dbReference type="Pfam" id="PF04353">
    <property type="entry name" value="Rsd_AlgQ"/>
    <property type="match status" value="1"/>
</dbReference>
<keyword evidence="2 3" id="KW-0804">Transcription</keyword>
<dbReference type="EMBL" id="MFSV01000163">
    <property type="protein sequence ID" value="OGI56985.1"/>
    <property type="molecule type" value="Genomic_DNA"/>
</dbReference>
<name>A0A1F6UHW3_9PROT</name>
<comment type="caution">
    <text evidence="4">The sequence shown here is derived from an EMBL/GenBank/DDBJ whole genome shotgun (WGS) entry which is preliminary data.</text>
</comment>
<reference evidence="4 5" key="1">
    <citation type="journal article" date="2016" name="Nat. Commun.">
        <title>Thousands of microbial genomes shed light on interconnected biogeochemical processes in an aquifer system.</title>
        <authorList>
            <person name="Anantharaman K."/>
            <person name="Brown C.T."/>
            <person name="Hug L.A."/>
            <person name="Sharon I."/>
            <person name="Castelle C.J."/>
            <person name="Probst A.J."/>
            <person name="Thomas B.C."/>
            <person name="Singh A."/>
            <person name="Wilkins M.J."/>
            <person name="Karaoz U."/>
            <person name="Brodie E.L."/>
            <person name="Williams K.H."/>
            <person name="Hubbard S.S."/>
            <person name="Banfield J.F."/>
        </authorList>
    </citation>
    <scope>NUCLEOTIDE SEQUENCE [LARGE SCALE GENOMIC DNA]</scope>
</reference>
<dbReference type="AlphaFoldDB" id="A0A1F6UHW3"/>
<dbReference type="Gene3D" id="1.20.120.1370">
    <property type="entry name" value="Regulator of RNA polymerase sigma(70) subunit, domain 4"/>
    <property type="match status" value="1"/>
</dbReference>
<evidence type="ECO:0000256" key="2">
    <source>
        <dbReference type="ARBA" id="ARBA00023163"/>
    </source>
</evidence>
<protein>
    <submittedName>
        <fullName evidence="4">RNA polymerase subunit sigma-70</fullName>
    </submittedName>
</protein>
<dbReference type="InterPro" id="IPR007448">
    <property type="entry name" value="Sigma70_reg_Rsd_AlgQ"/>
</dbReference>
<comment type="similarity">
    <text evidence="3">Belongs to the Rsd/AlgQ family.</text>
</comment>
<dbReference type="InterPro" id="IPR038309">
    <property type="entry name" value="Rsd/AlgQ_sf"/>
</dbReference>
<accession>A0A1F6UHW3</accession>
<organism evidence="4 5">
    <name type="scientific">Candidatus Muproteobacteria bacterium RBG_19FT_COMBO_61_10</name>
    <dbReference type="NCBI Taxonomy" id="1817761"/>
    <lineage>
        <taxon>Bacteria</taxon>
        <taxon>Pseudomonadati</taxon>
        <taxon>Pseudomonadota</taxon>
        <taxon>Candidatus Muproteobacteria</taxon>
    </lineage>
</organism>
<dbReference type="Proteomes" id="UP000177950">
    <property type="component" value="Unassembled WGS sequence"/>
</dbReference>
<gene>
    <name evidence="4" type="ORF">A2V58_07085</name>
</gene>